<dbReference type="Proteomes" id="UP001139521">
    <property type="component" value="Unassembled WGS sequence"/>
</dbReference>
<feature type="transmembrane region" description="Helical" evidence="2">
    <location>
        <begin position="116"/>
        <end position="133"/>
    </location>
</feature>
<keyword evidence="2" id="KW-1133">Transmembrane helix</keyword>
<organism evidence="3 4">
    <name type="scientific">Zunongwangia pacifica</name>
    <dbReference type="NCBI Taxonomy" id="2911062"/>
    <lineage>
        <taxon>Bacteria</taxon>
        <taxon>Pseudomonadati</taxon>
        <taxon>Bacteroidota</taxon>
        <taxon>Flavobacteriia</taxon>
        <taxon>Flavobacteriales</taxon>
        <taxon>Flavobacteriaceae</taxon>
        <taxon>Zunongwangia</taxon>
    </lineage>
</organism>
<keyword evidence="2" id="KW-0812">Transmembrane</keyword>
<proteinExistence type="predicted"/>
<feature type="coiled-coil region" evidence="1">
    <location>
        <begin position="8"/>
        <end position="35"/>
    </location>
</feature>
<gene>
    <name evidence="3" type="ORF">L1967_16860</name>
</gene>
<dbReference type="RefSeq" id="WP_249602674.1">
    <property type="nucleotide sequence ID" value="NZ_JAKHSK010000029.1"/>
</dbReference>
<sequence length="149" mass="17301">MIIELKRRLNQNEKLKKAYDKFELLKNEIEKKQISDDVLIEINREIKRINNFDKEDKKLIKTIEVSHSKILKMINKRLGITTKNYHQNNWMSSGMAIFGLPIGMVCYIVTKNPAFIPIGLPIGMAIGLSIGILKDKKVKKHNKQIQLEE</sequence>
<reference evidence="3" key="1">
    <citation type="submission" date="2022-01" db="EMBL/GenBank/DDBJ databases">
        <title>Genome sequencing of Zunongwangia sp. M21534 genome.</title>
        <authorList>
            <person name="Chen Y."/>
            <person name="Dong C."/>
            <person name="Shao Z."/>
        </authorList>
    </citation>
    <scope>NUCLEOTIDE SEQUENCE</scope>
    <source>
        <strain evidence="3">MCCC M21534</strain>
    </source>
</reference>
<evidence type="ECO:0000256" key="1">
    <source>
        <dbReference type="SAM" id="Coils"/>
    </source>
</evidence>
<keyword evidence="2" id="KW-0472">Membrane</keyword>
<keyword evidence="4" id="KW-1185">Reference proteome</keyword>
<evidence type="ECO:0000256" key="2">
    <source>
        <dbReference type="SAM" id="Phobius"/>
    </source>
</evidence>
<protein>
    <submittedName>
        <fullName evidence="3">Uncharacterized protein</fullName>
    </submittedName>
</protein>
<comment type="caution">
    <text evidence="3">The sequence shown here is derived from an EMBL/GenBank/DDBJ whole genome shotgun (WGS) entry which is preliminary data.</text>
</comment>
<dbReference type="EMBL" id="JAKHSK010000029">
    <property type="protein sequence ID" value="MCL6219964.1"/>
    <property type="molecule type" value="Genomic_DNA"/>
</dbReference>
<keyword evidence="1" id="KW-0175">Coiled coil</keyword>
<evidence type="ECO:0000313" key="3">
    <source>
        <dbReference type="EMBL" id="MCL6219964.1"/>
    </source>
</evidence>
<dbReference type="AlphaFoldDB" id="A0A9X2A421"/>
<accession>A0A9X2A421</accession>
<name>A0A9X2A421_9FLAO</name>
<feature type="transmembrane region" description="Helical" evidence="2">
    <location>
        <begin position="90"/>
        <end position="110"/>
    </location>
</feature>
<evidence type="ECO:0000313" key="4">
    <source>
        <dbReference type="Proteomes" id="UP001139521"/>
    </source>
</evidence>